<name>M1VGP3_CYAM1</name>
<dbReference type="GO" id="GO:0045271">
    <property type="term" value="C:respiratory chain complex I"/>
    <property type="evidence" value="ECO:0007669"/>
    <property type="project" value="InterPro"/>
</dbReference>
<organism evidence="4 5">
    <name type="scientific">Cyanidioschyzon merolae (strain NIES-3377 / 10D)</name>
    <name type="common">Unicellular red alga</name>
    <dbReference type="NCBI Taxonomy" id="280699"/>
    <lineage>
        <taxon>Eukaryota</taxon>
        <taxon>Rhodophyta</taxon>
        <taxon>Bangiophyceae</taxon>
        <taxon>Cyanidiales</taxon>
        <taxon>Cyanidiaceae</taxon>
        <taxon>Cyanidioschyzon</taxon>
    </lineage>
</organism>
<feature type="compositionally biased region" description="Basic and acidic residues" evidence="3">
    <location>
        <begin position="340"/>
        <end position="355"/>
    </location>
</feature>
<dbReference type="InterPro" id="IPR007763">
    <property type="entry name" value="NDUFA12"/>
</dbReference>
<accession>M1VGP3</accession>
<dbReference type="OrthoDB" id="274641at2759"/>
<keyword evidence="2" id="KW-0999">Mitochondrion inner membrane</keyword>
<dbReference type="GeneID" id="16996682"/>
<keyword evidence="2" id="KW-0496">Mitochondrion</keyword>
<reference evidence="4 5" key="2">
    <citation type="journal article" date="2007" name="BMC Biol.">
        <title>A 100%-complete sequence reveals unusually simple genomic features in the hot-spring red alga Cyanidioschyzon merolae.</title>
        <authorList>
            <person name="Nozaki H."/>
            <person name="Takano H."/>
            <person name="Misumi O."/>
            <person name="Terasawa K."/>
            <person name="Matsuzaki M."/>
            <person name="Maruyama S."/>
            <person name="Nishida K."/>
            <person name="Yagisawa F."/>
            <person name="Yoshida Y."/>
            <person name="Fujiwara T."/>
            <person name="Takio S."/>
            <person name="Tamura K."/>
            <person name="Chung S.J."/>
            <person name="Nakamura S."/>
            <person name="Kuroiwa H."/>
            <person name="Tanaka K."/>
            <person name="Sato N."/>
            <person name="Kuroiwa T."/>
        </authorList>
    </citation>
    <scope>NUCLEOTIDE SEQUENCE [LARGE SCALE GENOMIC DNA]</scope>
    <source>
        <strain evidence="4 5">10D</strain>
    </source>
</reference>
<dbReference type="KEGG" id="cme:CYME_CMR083C"/>
<dbReference type="RefSeq" id="XP_005538388.1">
    <property type="nucleotide sequence ID" value="XM_005538331.1"/>
</dbReference>
<evidence type="ECO:0000256" key="3">
    <source>
        <dbReference type="SAM" id="MobiDB-lite"/>
    </source>
</evidence>
<comment type="similarity">
    <text evidence="1 2">Belongs to the complex I NDUFA12 subunit family.</text>
</comment>
<dbReference type="STRING" id="280699.M1VGP3"/>
<keyword evidence="2" id="KW-0472">Membrane</keyword>
<evidence type="ECO:0000256" key="2">
    <source>
        <dbReference type="RuleBase" id="RU363103"/>
    </source>
</evidence>
<dbReference type="GO" id="GO:0006979">
    <property type="term" value="P:response to oxidative stress"/>
    <property type="evidence" value="ECO:0007669"/>
    <property type="project" value="TreeGrafter"/>
</dbReference>
<dbReference type="Proteomes" id="UP000007014">
    <property type="component" value="Chromosome 18"/>
</dbReference>
<evidence type="ECO:0000256" key="1">
    <source>
        <dbReference type="ARBA" id="ARBA00007355"/>
    </source>
</evidence>
<evidence type="ECO:0000313" key="5">
    <source>
        <dbReference type="Proteomes" id="UP000007014"/>
    </source>
</evidence>
<feature type="region of interest" description="Disordered" evidence="3">
    <location>
        <begin position="55"/>
        <end position="85"/>
    </location>
</feature>
<dbReference type="Gramene" id="CMR083CT">
    <property type="protein sequence ID" value="CMR083CT"/>
    <property type="gene ID" value="CMR083C"/>
</dbReference>
<protein>
    <recommendedName>
        <fullName evidence="2">NADH dehydrogenase [ubiquinone] 1 alpha subcomplex subunit 12</fullName>
    </recommendedName>
</protein>
<proteinExistence type="inferred from homology"/>
<keyword evidence="5" id="KW-1185">Reference proteome</keyword>
<keyword evidence="2" id="KW-0249">Electron transport</keyword>
<evidence type="ECO:0000313" key="4">
    <source>
        <dbReference type="EMBL" id="BAM82352.1"/>
    </source>
</evidence>
<dbReference type="GO" id="GO:0005743">
    <property type="term" value="C:mitochondrial inner membrane"/>
    <property type="evidence" value="ECO:0007669"/>
    <property type="project" value="UniProtKB-SubCell"/>
</dbReference>
<dbReference type="eggNOG" id="KOG3382">
    <property type="taxonomic scope" value="Eukaryota"/>
</dbReference>
<dbReference type="PANTHER" id="PTHR12910:SF2">
    <property type="entry name" value="NADH DEHYDROGENASE [UBIQUINONE] 1 ALPHA SUBCOMPLEX SUBUNIT 12"/>
    <property type="match status" value="1"/>
</dbReference>
<keyword evidence="2" id="KW-0813">Transport</keyword>
<dbReference type="Pfam" id="PF05071">
    <property type="entry name" value="NDUFA12"/>
    <property type="match status" value="1"/>
</dbReference>
<sequence length="355" mass="38779">MSMVQRTRLRERLLSVLWMQRTSAAWNDPAGAHRSSGTLVASSFLRSEFRRNAGTSATTCSAGSTVHTQRHRSTDGDNLRVNSRKPVEVTGEALRLGAGTRAFPGAVHASLQQDRTFSAGTQASSAGGSQTPRAVAGAAAPTAASDSDGGAAASETAQGTTRAKFEQQPLPSSAHSVSGRTLSGLAYLKALWAEYPKRGFWGTLMAIRTGRVGMYDTCLVGIDEFGNRYYENRAASYMRDRWCEYRDGKNADPVCIPPEWHAWLHHFVDDPPVSANDKWVRPLFVKPPHPNYSGTSQAYAPRNSPRSPAYIGHLATSVVESWQAQTTLQRQRKPRALTPAREKTSPEPDQRLDLP</sequence>
<comment type="function">
    <text evidence="2">Accessory subunit of the mitochondrial membrane respiratory chain NADH dehydrogenase (Complex I), that is believed not to be involved in catalysis. Complex I functions in the transfer of electrons from NADH to the respiratory chain. The immediate electron acceptor for the enzyme is believed to be ubiquinone.</text>
</comment>
<dbReference type="AlphaFoldDB" id="M1VGP3"/>
<feature type="region of interest" description="Disordered" evidence="3">
    <location>
        <begin position="118"/>
        <end position="176"/>
    </location>
</feature>
<comment type="subcellular location">
    <subcellularLocation>
        <location evidence="2">Mitochondrion inner membrane</location>
        <topology evidence="2">Peripheral membrane protein</topology>
        <orientation evidence="2">Matrix side</orientation>
    </subcellularLocation>
</comment>
<feature type="compositionally biased region" description="Low complexity" evidence="3">
    <location>
        <begin position="118"/>
        <end position="157"/>
    </location>
</feature>
<reference evidence="4 5" key="1">
    <citation type="journal article" date="2004" name="Nature">
        <title>Genome sequence of the ultrasmall unicellular red alga Cyanidioschyzon merolae 10D.</title>
        <authorList>
            <person name="Matsuzaki M."/>
            <person name="Misumi O."/>
            <person name="Shin-i T."/>
            <person name="Maruyama S."/>
            <person name="Takahara M."/>
            <person name="Miyagishima S."/>
            <person name="Mori T."/>
            <person name="Nishida K."/>
            <person name="Yagisawa F."/>
            <person name="Nishida K."/>
            <person name="Yoshida Y."/>
            <person name="Nishimura Y."/>
            <person name="Nakao S."/>
            <person name="Kobayashi T."/>
            <person name="Momoyama Y."/>
            <person name="Higashiyama T."/>
            <person name="Minoda A."/>
            <person name="Sano M."/>
            <person name="Nomoto H."/>
            <person name="Oishi K."/>
            <person name="Hayashi H."/>
            <person name="Ohta F."/>
            <person name="Nishizaka S."/>
            <person name="Haga S."/>
            <person name="Miura S."/>
            <person name="Morishita T."/>
            <person name="Kabeya Y."/>
            <person name="Terasawa K."/>
            <person name="Suzuki Y."/>
            <person name="Ishii Y."/>
            <person name="Asakawa S."/>
            <person name="Takano H."/>
            <person name="Ohta N."/>
            <person name="Kuroiwa H."/>
            <person name="Tanaka K."/>
            <person name="Shimizu N."/>
            <person name="Sugano S."/>
            <person name="Sato N."/>
            <person name="Nozaki H."/>
            <person name="Ogasawara N."/>
            <person name="Kohara Y."/>
            <person name="Kuroiwa T."/>
        </authorList>
    </citation>
    <scope>NUCLEOTIDE SEQUENCE [LARGE SCALE GENOMIC DNA]</scope>
    <source>
        <strain evidence="4 5">10D</strain>
    </source>
</reference>
<feature type="region of interest" description="Disordered" evidence="3">
    <location>
        <begin position="325"/>
        <end position="355"/>
    </location>
</feature>
<dbReference type="HOGENOM" id="CLU_781584_0_0_1"/>
<gene>
    <name evidence="4" type="ORF">CYME_CMR083C</name>
</gene>
<dbReference type="EMBL" id="AP006500">
    <property type="protein sequence ID" value="BAM82352.1"/>
    <property type="molecule type" value="Genomic_DNA"/>
</dbReference>
<feature type="compositionally biased region" description="Low complexity" evidence="3">
    <location>
        <begin position="55"/>
        <end position="65"/>
    </location>
</feature>
<dbReference type="PANTHER" id="PTHR12910">
    <property type="entry name" value="NADH-UBIQUINONE OXIDOREDUCTASE SUBUNIT B17.2"/>
    <property type="match status" value="1"/>
</dbReference>
<keyword evidence="2" id="KW-0679">Respiratory chain</keyword>